<evidence type="ECO:0000256" key="5">
    <source>
        <dbReference type="ARBA" id="ARBA00023124"/>
    </source>
</evidence>
<dbReference type="Pfam" id="PF02459">
    <property type="entry name" value="Adeno_terminal"/>
    <property type="match status" value="1"/>
</dbReference>
<dbReference type="InterPro" id="IPR003391">
    <property type="entry name" value="Adeno_preterminal"/>
</dbReference>
<dbReference type="GO" id="GO:0006260">
    <property type="term" value="P:DNA replication"/>
    <property type="evidence" value="ECO:0007669"/>
    <property type="project" value="UniProtKB-KW"/>
</dbReference>
<comment type="similarity">
    <text evidence="7">Belongs to the adenoviridae terminal protein family.</text>
</comment>
<feature type="chain" id="PRO_5023243452" description="Terminal protein" evidence="7">
    <location>
        <begin position="309"/>
        <end position="602"/>
    </location>
</feature>
<feature type="site" description="Cleavage; by adenovirus protease" evidence="7">
    <location>
        <begin position="170"/>
        <end position="171"/>
    </location>
</feature>
<protein>
    <recommendedName>
        <fullName evidence="7">Preterminal protein</fullName>
        <shortName evidence="7">pTP</shortName>
    </recommendedName>
    <alternativeName>
        <fullName evidence="7">Bellett protein</fullName>
    </alternativeName>
    <alternativeName>
        <fullName evidence="7">Precursor terminal protein</fullName>
    </alternativeName>
    <component>
        <recommendedName>
            <fullName evidence="7">Intermediate terminal protein</fullName>
            <shortName evidence="7">iTP</shortName>
        </recommendedName>
    </component>
    <component>
        <recommendedName>
            <fullName evidence="7">Terminal protein</fullName>
            <shortName evidence="7">TP</shortName>
        </recommendedName>
    </component>
</protein>
<proteinExistence type="inferred from homology"/>
<evidence type="ECO:0000313" key="8">
    <source>
        <dbReference type="EMBL" id="AKT26023.1"/>
    </source>
</evidence>
<dbReference type="EMBL" id="KT160425">
    <property type="protein sequence ID" value="AKT26023.1"/>
    <property type="molecule type" value="Genomic_DNA"/>
</dbReference>
<dbReference type="GO" id="GO:0003697">
    <property type="term" value="F:single-stranded DNA binding"/>
    <property type="evidence" value="ECO:0007669"/>
    <property type="project" value="UniProtKB-UniRule"/>
</dbReference>
<feature type="chain" id="PRO_5023243451" description="Intermediate terminal protein" evidence="7">
    <location>
        <begin position="171"/>
        <end position="602"/>
    </location>
</feature>
<name>A0A0K1DCG8_ADEE2</name>
<organismHost>
    <name type="scientific">Equus caballus</name>
    <name type="common">Horse</name>
    <dbReference type="NCBI Taxonomy" id="9796"/>
</organismHost>
<dbReference type="Proteomes" id="UP000102399">
    <property type="component" value="Segment"/>
</dbReference>
<keyword evidence="1 7" id="KW-0597">Phosphoprotein</keyword>
<comment type="subcellular location">
    <subcellularLocation>
        <location evidence="7">Host nucleus matrix</location>
    </subcellularLocation>
</comment>
<feature type="short sequence motif" description="Nuclear localization signal" evidence="7">
    <location>
        <begin position="339"/>
        <end position="348"/>
    </location>
</feature>
<feature type="modified residue" description="O-(5'-phospho-DNA)-serine" evidence="7">
    <location>
        <position position="529"/>
    </location>
</feature>
<evidence type="ECO:0000256" key="4">
    <source>
        <dbReference type="ARBA" id="ARBA00023109"/>
    </source>
</evidence>
<dbReference type="GO" id="GO:0039687">
    <property type="term" value="P:viral DNA strand displacement replication"/>
    <property type="evidence" value="ECO:0007669"/>
    <property type="project" value="UniProtKB-UniRule"/>
</dbReference>
<keyword evidence="2 7" id="KW-1048">Host nucleus</keyword>
<dbReference type="GO" id="GO:0044204">
    <property type="term" value="C:host cell nuclear matrix"/>
    <property type="evidence" value="ECO:0007669"/>
    <property type="project" value="UniProtKB-SubCell"/>
</dbReference>
<keyword evidence="9" id="KW-1185">Reference proteome</keyword>
<reference evidence="8 9" key="1">
    <citation type="journal article" date="2015" name="Vet. Microbiol.">
        <title>Characterisation of the Equine adenovirus 2 genome.</title>
        <authorList>
            <person name="Giles C."/>
            <person name="Vanniasinkam T."/>
            <person name="Barton M."/>
            <person name="Mahony T.J."/>
        </authorList>
    </citation>
    <scope>NUCLEOTIDE SEQUENCE [LARGE SCALE GENOMIC DNA]</scope>
    <source>
        <strain evidence="8">EAdV2.385/75.9</strain>
    </source>
</reference>
<evidence type="ECO:0000256" key="2">
    <source>
        <dbReference type="ARBA" id="ARBA00022562"/>
    </source>
</evidence>
<keyword evidence="3 7" id="KW-0235">DNA replication</keyword>
<dbReference type="RefSeq" id="YP_009162347.1">
    <property type="nucleotide sequence ID" value="NC_027705.1"/>
</dbReference>
<evidence type="ECO:0000256" key="6">
    <source>
        <dbReference type="ARBA" id="ARBA00023125"/>
    </source>
</evidence>
<evidence type="ECO:0000256" key="7">
    <source>
        <dbReference type="HAMAP-Rule" id="MF_04061"/>
    </source>
</evidence>
<keyword evidence="4 7" id="KW-1194">Viral DNA replication</keyword>
<feature type="site" description="Cleavage; by adenovirus protease" evidence="7">
    <location>
        <begin position="308"/>
        <end position="309"/>
    </location>
</feature>
<evidence type="ECO:0000313" key="9">
    <source>
        <dbReference type="Proteomes" id="UP000102399"/>
    </source>
</evidence>
<organism evidence="8 9">
    <name type="scientific">Equine adenovirus B serotype 2</name>
    <name type="common">EAdV-2</name>
    <name type="synonym">Equine adenovirus 2</name>
    <dbReference type="NCBI Taxonomy" id="67603"/>
    <lineage>
        <taxon>Viruses</taxon>
        <taxon>Varidnaviria</taxon>
        <taxon>Bamfordvirae</taxon>
        <taxon>Preplasmiviricota</taxon>
        <taxon>Polisuviricotina</taxon>
        <taxon>Pharingeaviricetes</taxon>
        <taxon>Rowavirales</taxon>
        <taxon>Adenoviridae</taxon>
        <taxon>Mastadenovirus</taxon>
        <taxon>Mastadenovirus equidae</taxon>
        <taxon>Equine mastadenovirus B</taxon>
    </lineage>
</organism>
<keyword evidence="5 7" id="KW-0190">Covalent protein-DNA linkage</keyword>
<gene>
    <name evidence="8" type="primary">pTP</name>
    <name evidence="7" type="synonym">PTP</name>
</gene>
<dbReference type="GO" id="GO:0003690">
    <property type="term" value="F:double-stranded DNA binding"/>
    <property type="evidence" value="ECO:0007669"/>
    <property type="project" value="UniProtKB-UniRule"/>
</dbReference>
<evidence type="ECO:0000256" key="3">
    <source>
        <dbReference type="ARBA" id="ARBA00022705"/>
    </source>
</evidence>
<accession>A0A0K1DCG8</accession>
<comment type="function">
    <text evidence="7">Protein covalently bound to the viral DNA that acts as a primer for viral genomic replication by DNA strand displacement. Assembles on the viral origin of replication in an initiation complex with viral polymerase, DBP, host NFIA and host POU2F1/OCT1. During initiation, the polymerase covalently couples the first dCTP with Ser-580 of pTP. The terminal protein stimulates the template activity over 20 fold compared to protein-free templates. Neo-synthesized viral genomes are linked to two preterminal proteins, one for each 5' end. These new genomes are encapsidated in the nucleus, and during capsid maturation by viral protease, preterminal protein is first cleaved into intermediary (iTP), then into mature TP. May play a role in host nuclear matrix localization of genomic DNA.</text>
</comment>
<comment type="PTM">
    <text evidence="7">Preterminal protein is used to replicate viral genome, upon genomic encapsidation it is processed first into iTP and finally into TP by adenovirus protease.</text>
</comment>
<dbReference type="HAMAP" id="MF_04061">
    <property type="entry name" value="ADV_TERM"/>
    <property type="match status" value="1"/>
</dbReference>
<dbReference type="GeneID" id="25395999"/>
<dbReference type="KEGG" id="vg:25395999"/>
<keyword evidence="6 7" id="KW-0238">DNA-binding</keyword>
<comment type="subunit">
    <text evidence="7">Heterodimer with the polymerase; this heterodimer binds to bp 9 to 18 of the genome. Interacts with host POU2F1; POU2F1 binds to the auxiliary sequences in the inverted terminal repeats and tethers the pTP-POL heterodimer to the origin DNA thereby participating in the assembly of the pre-initiation complex (POL-TP-DBP-NFIA-POU2F1).</text>
</comment>
<sequence>MDCAALTGQSVYTMTVFNPLRNIWNRVGDWTRASTTALGISWMSRYIYRYPRLMLLNLSPRSEATQRWPLYLYPPPHFLVGYQYIIRVCNDYIFDSRAFSRLKYTEISVPHQQTVDWSMLSNCSYTINTAAYHRFIDLDNFEETLNQIQQAVLADRIIADLAALRPLQGYGLNRVDDEPNVSLEEVLQLRYTNLGECQDEAWGLHERVQAQRSDSNDLEILRTIRKLKTAYFQFLLSRYIPKERELSLPSDCDWLQAFIDEFAAEEDQLFDALQLSRVPVETLLTMVIDAVCLPNGSPMEHCEALKGGAFELRPREGGLAVTEQMRRRRGEMIERFVDRLPITRRRRRRRPVEEEVEEIRPPSPTPPSFEEEVRLAVAEAIRLLEEELTVAARDHRFFNFAVHFYDTMRRLQQMDDINESTIRRWVMYFFVGEHVATTLNYIHYHFRSVIPFNRFVQLNLAQLVMRARDAHGGVIYSRVWNEHGQDAFVQIMQRVGVDLAATVERAGRGDLDEEEIEQFMEDIAYRDNSGDVQEILRQVELNDIDVDSIELSFRFRFTGPVVFSQNRQIQTINQRVVRWSSQMRRVRRDLPQLNADVRLPPM</sequence>
<dbReference type="OrthoDB" id="4382at10239"/>
<feature type="site" description="Priming of strand displacement replication by covalently linking the first nucleotide of the new DNA chain" evidence="7">
    <location>
        <position position="529"/>
    </location>
</feature>
<evidence type="ECO:0000256" key="1">
    <source>
        <dbReference type="ARBA" id="ARBA00022553"/>
    </source>
</evidence>
<feature type="chain" id="PRO_5023243453" description="Preterminal protein" evidence="7">
    <location>
        <begin position="1"/>
        <end position="602"/>
    </location>
</feature>